<dbReference type="NCBIfam" id="NF004065">
    <property type="entry name" value="PRK05580.1-1"/>
    <property type="match status" value="1"/>
</dbReference>
<dbReference type="GO" id="GO:0006269">
    <property type="term" value="P:DNA replication, synthesis of primer"/>
    <property type="evidence" value="ECO:0007669"/>
    <property type="project" value="UniProtKB-KW"/>
</dbReference>
<dbReference type="FunFam" id="3.40.1440.60:FF:000001">
    <property type="entry name" value="Primosomal protein N"/>
    <property type="match status" value="1"/>
</dbReference>
<evidence type="ECO:0000256" key="5">
    <source>
        <dbReference type="ARBA" id="ARBA00022801"/>
    </source>
</evidence>
<evidence type="ECO:0000256" key="1">
    <source>
        <dbReference type="ARBA" id="ARBA00022515"/>
    </source>
</evidence>
<evidence type="ECO:0000256" key="4">
    <source>
        <dbReference type="ARBA" id="ARBA00022741"/>
    </source>
</evidence>
<keyword evidence="9 12" id="KW-0238">DNA-binding</keyword>
<proteinExistence type="inferred from homology"/>
<feature type="domain" description="Helicase C-terminal" evidence="14">
    <location>
        <begin position="457"/>
        <end position="632"/>
    </location>
</feature>
<evidence type="ECO:0000256" key="7">
    <source>
        <dbReference type="ARBA" id="ARBA00022833"/>
    </source>
</evidence>
<dbReference type="EMBL" id="BPMS01000021">
    <property type="protein sequence ID" value="GIZ90182.1"/>
    <property type="molecule type" value="Genomic_DNA"/>
</dbReference>
<dbReference type="InterPro" id="IPR014001">
    <property type="entry name" value="Helicase_ATP-bd"/>
</dbReference>
<dbReference type="Pfam" id="PF17764">
    <property type="entry name" value="PriA_3primeBD"/>
    <property type="match status" value="1"/>
</dbReference>
<dbReference type="SMART" id="SM00487">
    <property type="entry name" value="DEXDc"/>
    <property type="match status" value="1"/>
</dbReference>
<dbReference type="InterPro" id="IPR027417">
    <property type="entry name" value="P-loop_NTPase"/>
</dbReference>
<dbReference type="Gene3D" id="3.40.1440.60">
    <property type="entry name" value="PriA, 3(prime) DNA-binding domain"/>
    <property type="match status" value="1"/>
</dbReference>
<comment type="caution">
    <text evidence="15">The sequence shown here is derived from an EMBL/GenBank/DDBJ whole genome shotgun (WGS) entry which is preliminary data.</text>
</comment>
<comment type="function">
    <text evidence="12">Initiates the restart of stalled replication forks, which reloads the replicative helicase on sites other than the origin of replication. Recognizes and binds to abandoned replication forks and remodels them to uncover a helicase loading site. Promotes assembly of the primosome at these replication forks.</text>
</comment>
<dbReference type="InterPro" id="IPR042115">
    <property type="entry name" value="PriA_3primeBD_sf"/>
</dbReference>
<dbReference type="CDD" id="cd17929">
    <property type="entry name" value="DEXHc_priA"/>
    <property type="match status" value="1"/>
</dbReference>
<dbReference type="GO" id="GO:0003677">
    <property type="term" value="F:DNA binding"/>
    <property type="evidence" value="ECO:0007669"/>
    <property type="project" value="UniProtKB-UniRule"/>
</dbReference>
<reference evidence="15 18" key="1">
    <citation type="submission" date="2021-07" db="EMBL/GenBank/DDBJ databases">
        <title>Whole genome sequencing of carbapenem-resistant Pseudomonas spp. isolated in Japan.</title>
        <authorList>
            <person name="Suzuki M."/>
            <person name="Maehana S."/>
            <person name="Kitasato H."/>
        </authorList>
    </citation>
    <scope>NUCLEOTIDE SEQUENCE</scope>
    <source>
        <strain evidence="15">KAM435</strain>
        <strain evidence="16 18">KAM436</strain>
    </source>
</reference>
<dbReference type="InterPro" id="IPR011545">
    <property type="entry name" value="DEAD/DEAH_box_helicase_dom"/>
</dbReference>
<dbReference type="InterPro" id="IPR041236">
    <property type="entry name" value="PriA_C"/>
</dbReference>
<evidence type="ECO:0000313" key="16">
    <source>
        <dbReference type="EMBL" id="GIZ92630.1"/>
    </source>
</evidence>
<feature type="domain" description="Helicase ATP-binding" evidence="13">
    <location>
        <begin position="215"/>
        <end position="381"/>
    </location>
</feature>
<dbReference type="GO" id="GO:0043138">
    <property type="term" value="F:3'-5' DNA helicase activity"/>
    <property type="evidence" value="ECO:0007669"/>
    <property type="project" value="UniProtKB-EC"/>
</dbReference>
<protein>
    <recommendedName>
        <fullName evidence="12">Replication restart protein PriA</fullName>
    </recommendedName>
    <alternativeName>
        <fullName evidence="12">ATP-dependent DNA helicase PriA</fullName>
        <ecNumber evidence="12">5.6.2.4</ecNumber>
    </alternativeName>
    <alternativeName>
        <fullName evidence="12">DNA 3'-5' helicase PriA</fullName>
    </alternativeName>
</protein>
<dbReference type="GO" id="GO:1990077">
    <property type="term" value="C:primosome complex"/>
    <property type="evidence" value="ECO:0007669"/>
    <property type="project" value="UniProtKB-UniRule"/>
</dbReference>
<feature type="binding site" evidence="12">
    <location>
        <position position="467"/>
    </location>
    <ligand>
        <name>Zn(2+)</name>
        <dbReference type="ChEBI" id="CHEBI:29105"/>
        <label>2</label>
    </ligand>
</feature>
<keyword evidence="4 12" id="KW-0547">Nucleotide-binding</keyword>
<dbReference type="EC" id="5.6.2.4" evidence="12"/>
<dbReference type="GO" id="GO:0006270">
    <property type="term" value="P:DNA replication initiation"/>
    <property type="evidence" value="ECO:0007669"/>
    <property type="project" value="TreeGrafter"/>
</dbReference>
<dbReference type="Pfam" id="PF18319">
    <property type="entry name" value="Zn_ribbon_PriA"/>
    <property type="match status" value="1"/>
</dbReference>
<dbReference type="NCBIfam" id="NF004067">
    <property type="entry name" value="PRK05580.1-4"/>
    <property type="match status" value="1"/>
</dbReference>
<name>A0AA37FM25_AQUAC</name>
<evidence type="ECO:0000256" key="3">
    <source>
        <dbReference type="ARBA" id="ARBA00022723"/>
    </source>
</evidence>
<keyword evidence="2 12" id="KW-0235">DNA replication</keyword>
<dbReference type="InterPro" id="IPR041222">
    <property type="entry name" value="PriA_3primeBD"/>
</dbReference>
<comment type="catalytic activity">
    <reaction evidence="12">
        <text>Couples ATP hydrolysis with the unwinding of duplex DNA by translocating in the 3'-5' direction.</text>
        <dbReference type="EC" id="5.6.2.4"/>
    </reaction>
</comment>
<evidence type="ECO:0000256" key="9">
    <source>
        <dbReference type="ARBA" id="ARBA00023125"/>
    </source>
</evidence>
<dbReference type="GO" id="GO:0008270">
    <property type="term" value="F:zinc ion binding"/>
    <property type="evidence" value="ECO:0007669"/>
    <property type="project" value="UniProtKB-UniRule"/>
</dbReference>
<feature type="binding site" evidence="12">
    <location>
        <position position="483"/>
    </location>
    <ligand>
        <name>Zn(2+)</name>
        <dbReference type="ChEBI" id="CHEBI:29105"/>
        <label>1</label>
    </ligand>
</feature>
<keyword evidence="10 12" id="KW-0413">Isomerase</keyword>
<dbReference type="Proteomes" id="UP000887228">
    <property type="component" value="Unassembled WGS sequence"/>
</dbReference>
<feature type="binding site" evidence="12">
    <location>
        <position position="449"/>
    </location>
    <ligand>
        <name>Zn(2+)</name>
        <dbReference type="ChEBI" id="CHEBI:29105"/>
        <label>2</label>
    </ligand>
</feature>
<dbReference type="InterPro" id="IPR005259">
    <property type="entry name" value="PriA"/>
</dbReference>
<evidence type="ECO:0000259" key="13">
    <source>
        <dbReference type="PROSITE" id="PS51192"/>
    </source>
</evidence>
<keyword evidence="8 12" id="KW-0067">ATP-binding</keyword>
<evidence type="ECO:0000256" key="2">
    <source>
        <dbReference type="ARBA" id="ARBA00022705"/>
    </source>
</evidence>
<keyword evidence="3 12" id="KW-0479">Metal-binding</keyword>
<keyword evidence="7 12" id="KW-0862">Zinc</keyword>
<dbReference type="NCBIfam" id="TIGR00595">
    <property type="entry name" value="priA"/>
    <property type="match status" value="1"/>
</dbReference>
<dbReference type="PANTHER" id="PTHR30580">
    <property type="entry name" value="PRIMOSOMAL PROTEIN N"/>
    <property type="match status" value="1"/>
</dbReference>
<gene>
    <name evidence="12 15" type="primary">priA</name>
    <name evidence="15" type="ORF">KAM435_35090</name>
    <name evidence="16" type="ORF">KAM436_15980</name>
</gene>
<feature type="binding site" evidence="12">
    <location>
        <position position="440"/>
    </location>
    <ligand>
        <name>Zn(2+)</name>
        <dbReference type="ChEBI" id="CHEBI:29105"/>
        <label>1</label>
    </ligand>
</feature>
<evidence type="ECO:0000313" key="17">
    <source>
        <dbReference type="Proteomes" id="UP000887212"/>
    </source>
</evidence>
<dbReference type="CDD" id="cd18804">
    <property type="entry name" value="SF2_C_priA"/>
    <property type="match status" value="1"/>
</dbReference>
<sequence length="739" mass="81901">MPDTILRLALPSPLRRLFDYLAPQGVPHAALRPGVRLRVPFGRREVVGVLVEVVQHSEVPADKLKPALQLLDRTPPLPAPLFKVCLWTAQYYQHSLGDTLSWALPVLLRQGEPAEVRQERYWHVSAGASPDDPRLARAPRQREALRTLAQHHHGVPHGLLSKLQLNKDSLDLLLEKGLVRVEVRRSTPLVRHGGWLAQPELPLNTEQRAAFNAVQSGMCGFGAYLLYGVTGSGKTEVYLQLIRHCLEAGKQALVLIPEINLGPQTVERFARRFNARIALLHSGVNDRERLDAWLAARDGEADIVIGTRSALFTPLKTPGLIIVDEEHDASYKQQEGLRYHARDLALVRARQEHLPIVLGSATPSLESLHNAHAGRYALLRLNQRAGGAQQPRFLRLDVKSLPLDAGISGPLQQAIRQTLEAGQQVLVFLNRRGFAPTLLCHDCGWISQCPRCDARMTLHQRHNELRCHHCGHVERPPRNCPECNQVDLRPVGAGTERAEERLALLFPQFPVLRIDRDSTSRKGAMDKLFATINKGEPCILVGTQMLAKGHHFPRVTLVAILDADGGLFSADFRASERMAQLTVQVAGRAGRAEEPGKVIIQSHLADHPLLVQLTEQGYPAFAEQALSERRGAGLPPFAHLALLRGEAHKPGQAEAFLDDACTYAEQLCAELKLNGIELLGPVPAPMERRAGRFRAQLLLQCSSRAPLHKLLAHWLPVLEAMPAGRAVRWSLDVDPIDLF</sequence>
<accession>A0AA37FM25</accession>
<dbReference type="Proteomes" id="UP000887212">
    <property type="component" value="Unassembled WGS sequence"/>
</dbReference>
<comment type="subunit">
    <text evidence="12">Component of the replication restart primosome.</text>
</comment>
<keyword evidence="6 12" id="KW-0347">Helicase</keyword>
<dbReference type="EMBL" id="BPMT01000005">
    <property type="protein sequence ID" value="GIZ92630.1"/>
    <property type="molecule type" value="Genomic_DNA"/>
</dbReference>
<dbReference type="FunFam" id="3.40.50.300:FF:000489">
    <property type="entry name" value="Primosome assembly protein PriA"/>
    <property type="match status" value="1"/>
</dbReference>
<dbReference type="Pfam" id="PF00271">
    <property type="entry name" value="Helicase_C"/>
    <property type="match status" value="1"/>
</dbReference>
<evidence type="ECO:0000256" key="8">
    <source>
        <dbReference type="ARBA" id="ARBA00022840"/>
    </source>
</evidence>
<evidence type="ECO:0000313" key="18">
    <source>
        <dbReference type="Proteomes" id="UP000887228"/>
    </source>
</evidence>
<dbReference type="RefSeq" id="WP_203790372.1">
    <property type="nucleotide sequence ID" value="NZ_AP024354.1"/>
</dbReference>
<dbReference type="Pfam" id="PF00270">
    <property type="entry name" value="DEAD"/>
    <property type="match status" value="1"/>
</dbReference>
<feature type="binding site" evidence="12">
    <location>
        <position position="443"/>
    </location>
    <ligand>
        <name>Zn(2+)</name>
        <dbReference type="ChEBI" id="CHEBI:29105"/>
        <label>1</label>
    </ligand>
</feature>
<dbReference type="GO" id="GO:0016787">
    <property type="term" value="F:hydrolase activity"/>
    <property type="evidence" value="ECO:0007669"/>
    <property type="project" value="UniProtKB-KW"/>
</dbReference>
<dbReference type="GO" id="GO:0005524">
    <property type="term" value="F:ATP binding"/>
    <property type="evidence" value="ECO:0007669"/>
    <property type="project" value="UniProtKB-UniRule"/>
</dbReference>
<comment type="cofactor">
    <cofactor evidence="12">
        <name>Zn(2+)</name>
        <dbReference type="ChEBI" id="CHEBI:29105"/>
    </cofactor>
    <text evidence="12">Binds 2 zinc ions per subunit.</text>
</comment>
<keyword evidence="5 12" id="KW-0378">Hydrolase</keyword>
<comment type="similarity">
    <text evidence="12">Belongs to the helicase family. PriA subfamily.</text>
</comment>
<evidence type="ECO:0000256" key="12">
    <source>
        <dbReference type="HAMAP-Rule" id="MF_00983"/>
    </source>
</evidence>
<dbReference type="PROSITE" id="PS51192">
    <property type="entry name" value="HELICASE_ATP_BIND_1"/>
    <property type="match status" value="1"/>
</dbReference>
<evidence type="ECO:0000259" key="14">
    <source>
        <dbReference type="PROSITE" id="PS51194"/>
    </source>
</evidence>
<dbReference type="SUPFAM" id="SSF52540">
    <property type="entry name" value="P-loop containing nucleoside triphosphate hydrolases"/>
    <property type="match status" value="2"/>
</dbReference>
<dbReference type="GO" id="GO:0006310">
    <property type="term" value="P:DNA recombination"/>
    <property type="evidence" value="ECO:0007669"/>
    <property type="project" value="InterPro"/>
</dbReference>
<dbReference type="PROSITE" id="PS51194">
    <property type="entry name" value="HELICASE_CTER"/>
    <property type="match status" value="1"/>
</dbReference>
<feature type="binding site" evidence="12">
    <location>
        <position position="480"/>
    </location>
    <ligand>
        <name>Zn(2+)</name>
        <dbReference type="ChEBI" id="CHEBI:29105"/>
        <label>1</label>
    </ligand>
</feature>
<evidence type="ECO:0000313" key="15">
    <source>
        <dbReference type="EMBL" id="GIZ90182.1"/>
    </source>
</evidence>
<dbReference type="SMART" id="SM00490">
    <property type="entry name" value="HELICc"/>
    <property type="match status" value="1"/>
</dbReference>
<dbReference type="Pfam" id="PF18074">
    <property type="entry name" value="PriA_C"/>
    <property type="match status" value="1"/>
</dbReference>
<dbReference type="InterPro" id="IPR001650">
    <property type="entry name" value="Helicase_C-like"/>
</dbReference>
<dbReference type="GO" id="GO:0006302">
    <property type="term" value="P:double-strand break repair"/>
    <property type="evidence" value="ECO:0007669"/>
    <property type="project" value="InterPro"/>
</dbReference>
<keyword evidence="1 12" id="KW-0639">Primosome</keyword>
<organism evidence="15 17">
    <name type="scientific">Aquipseudomonas alcaligenes</name>
    <name type="common">Pseudomonas alcaligenes</name>
    <dbReference type="NCBI Taxonomy" id="43263"/>
    <lineage>
        <taxon>Bacteria</taxon>
        <taxon>Pseudomonadati</taxon>
        <taxon>Pseudomonadota</taxon>
        <taxon>Gammaproteobacteria</taxon>
        <taxon>Pseudomonadales</taxon>
        <taxon>Pseudomonadaceae</taxon>
        <taxon>Aquipseudomonas</taxon>
    </lineage>
</organism>
<comment type="catalytic activity">
    <reaction evidence="11 12">
        <text>ATP + H2O = ADP + phosphate + H(+)</text>
        <dbReference type="Rhea" id="RHEA:13065"/>
        <dbReference type="ChEBI" id="CHEBI:15377"/>
        <dbReference type="ChEBI" id="CHEBI:15378"/>
        <dbReference type="ChEBI" id="CHEBI:30616"/>
        <dbReference type="ChEBI" id="CHEBI:43474"/>
        <dbReference type="ChEBI" id="CHEBI:456216"/>
        <dbReference type="EC" id="5.6.2.4"/>
    </reaction>
</comment>
<dbReference type="AlphaFoldDB" id="A0AA37FM25"/>
<dbReference type="InterPro" id="IPR040498">
    <property type="entry name" value="PriA_CRR"/>
</dbReference>
<dbReference type="HAMAP" id="MF_00983">
    <property type="entry name" value="PriA"/>
    <property type="match status" value="1"/>
</dbReference>
<evidence type="ECO:0000256" key="6">
    <source>
        <dbReference type="ARBA" id="ARBA00022806"/>
    </source>
</evidence>
<evidence type="ECO:0000256" key="10">
    <source>
        <dbReference type="ARBA" id="ARBA00023235"/>
    </source>
</evidence>
<dbReference type="Gene3D" id="3.40.50.300">
    <property type="entry name" value="P-loop containing nucleotide triphosphate hydrolases"/>
    <property type="match status" value="2"/>
</dbReference>
<dbReference type="PANTHER" id="PTHR30580:SF0">
    <property type="entry name" value="PRIMOSOMAL PROTEIN N"/>
    <property type="match status" value="1"/>
</dbReference>
<feature type="binding site" evidence="12">
    <location>
        <position position="470"/>
    </location>
    <ligand>
        <name>Zn(2+)</name>
        <dbReference type="ChEBI" id="CHEBI:29105"/>
        <label>2</label>
    </ligand>
</feature>
<evidence type="ECO:0000256" key="11">
    <source>
        <dbReference type="ARBA" id="ARBA00048988"/>
    </source>
</evidence>
<feature type="binding site" evidence="12">
    <location>
        <position position="452"/>
    </location>
    <ligand>
        <name>Zn(2+)</name>
        <dbReference type="ChEBI" id="CHEBI:29105"/>
        <label>2</label>
    </ligand>
</feature>